<dbReference type="AlphaFoldDB" id="A0A0E9S9A8"/>
<accession>A0A0E9S9A8</accession>
<protein>
    <submittedName>
        <fullName evidence="1">Uncharacterized protein</fullName>
    </submittedName>
</protein>
<sequence>MLNEIECEWWLFMFLMYVCKQIYT</sequence>
<organism evidence="1">
    <name type="scientific">Anguilla anguilla</name>
    <name type="common">European freshwater eel</name>
    <name type="synonym">Muraena anguilla</name>
    <dbReference type="NCBI Taxonomy" id="7936"/>
    <lineage>
        <taxon>Eukaryota</taxon>
        <taxon>Metazoa</taxon>
        <taxon>Chordata</taxon>
        <taxon>Craniata</taxon>
        <taxon>Vertebrata</taxon>
        <taxon>Euteleostomi</taxon>
        <taxon>Actinopterygii</taxon>
        <taxon>Neopterygii</taxon>
        <taxon>Teleostei</taxon>
        <taxon>Anguilliformes</taxon>
        <taxon>Anguillidae</taxon>
        <taxon>Anguilla</taxon>
    </lineage>
</organism>
<reference evidence="1" key="2">
    <citation type="journal article" date="2015" name="Fish Shellfish Immunol.">
        <title>Early steps in the European eel (Anguilla anguilla)-Vibrio vulnificus interaction in the gills: Role of the RtxA13 toxin.</title>
        <authorList>
            <person name="Callol A."/>
            <person name="Pajuelo D."/>
            <person name="Ebbesson L."/>
            <person name="Teles M."/>
            <person name="MacKenzie S."/>
            <person name="Amaro C."/>
        </authorList>
    </citation>
    <scope>NUCLEOTIDE SEQUENCE</scope>
</reference>
<proteinExistence type="predicted"/>
<reference evidence="1" key="1">
    <citation type="submission" date="2014-11" db="EMBL/GenBank/DDBJ databases">
        <authorList>
            <person name="Amaro Gonzalez C."/>
        </authorList>
    </citation>
    <scope>NUCLEOTIDE SEQUENCE</scope>
</reference>
<evidence type="ECO:0000313" key="1">
    <source>
        <dbReference type="EMBL" id="JAH37250.1"/>
    </source>
</evidence>
<name>A0A0E9S9A8_ANGAN</name>
<dbReference type="EMBL" id="GBXM01071327">
    <property type="protein sequence ID" value="JAH37250.1"/>
    <property type="molecule type" value="Transcribed_RNA"/>
</dbReference>